<evidence type="ECO:0000313" key="5">
    <source>
        <dbReference type="Proteomes" id="UP000014760"/>
    </source>
</evidence>
<dbReference type="PROSITE" id="PS50011">
    <property type="entry name" value="PROTEIN_KINASE_DOM"/>
    <property type="match status" value="1"/>
</dbReference>
<dbReference type="STRING" id="283909.R7VHL6"/>
<evidence type="ECO:0000313" key="3">
    <source>
        <dbReference type="EMBL" id="ELU15165.1"/>
    </source>
</evidence>
<evidence type="ECO:0000313" key="4">
    <source>
        <dbReference type="EnsemblMetazoa" id="CapteP138535"/>
    </source>
</evidence>
<reference evidence="5" key="1">
    <citation type="submission" date="2012-12" db="EMBL/GenBank/DDBJ databases">
        <authorList>
            <person name="Hellsten U."/>
            <person name="Grimwood J."/>
            <person name="Chapman J.A."/>
            <person name="Shapiro H."/>
            <person name="Aerts A."/>
            <person name="Otillar R.P."/>
            <person name="Terry A.Y."/>
            <person name="Boore J.L."/>
            <person name="Simakov O."/>
            <person name="Marletaz F."/>
            <person name="Cho S.-J."/>
            <person name="Edsinger-Gonzales E."/>
            <person name="Havlak P."/>
            <person name="Kuo D.-H."/>
            <person name="Larsson T."/>
            <person name="Lv J."/>
            <person name="Arendt D."/>
            <person name="Savage R."/>
            <person name="Osoegawa K."/>
            <person name="de Jong P."/>
            <person name="Lindberg D.R."/>
            <person name="Seaver E.C."/>
            <person name="Weisblat D.A."/>
            <person name="Putnam N.H."/>
            <person name="Grigoriev I.V."/>
            <person name="Rokhsar D.S."/>
        </authorList>
    </citation>
    <scope>NUCLEOTIDE SEQUENCE</scope>
    <source>
        <strain evidence="5">I ESC-2004</strain>
    </source>
</reference>
<dbReference type="InterPro" id="IPR011009">
    <property type="entry name" value="Kinase-like_dom_sf"/>
</dbReference>
<evidence type="ECO:0000256" key="1">
    <source>
        <dbReference type="SAM" id="MobiDB-lite"/>
    </source>
</evidence>
<dbReference type="OMA" id="FWRELMQ"/>
<dbReference type="InterPro" id="IPR000719">
    <property type="entry name" value="Prot_kinase_dom"/>
</dbReference>
<feature type="region of interest" description="Disordered" evidence="1">
    <location>
        <begin position="5"/>
        <end position="31"/>
    </location>
</feature>
<dbReference type="Gene3D" id="1.10.510.10">
    <property type="entry name" value="Transferase(Phosphotransferase) domain 1"/>
    <property type="match status" value="1"/>
</dbReference>
<dbReference type="EMBL" id="AMQN01018133">
    <property type="status" value="NOT_ANNOTATED_CDS"/>
    <property type="molecule type" value="Genomic_DNA"/>
</dbReference>
<dbReference type="OrthoDB" id="6157868at2759"/>
<dbReference type="AlphaFoldDB" id="R7VHL6"/>
<accession>R7VHL6</accession>
<dbReference type="SUPFAM" id="SSF56112">
    <property type="entry name" value="Protein kinase-like (PK-like)"/>
    <property type="match status" value="1"/>
</dbReference>
<dbReference type="PANTHER" id="PTHR26392">
    <property type="entry name" value="MITOGEN-ACTIVATED PROTEIN KINASE KINASE KINASE 7-RELATED"/>
    <property type="match status" value="1"/>
</dbReference>
<dbReference type="HOGENOM" id="CLU_1361567_0_0_1"/>
<dbReference type="SMART" id="SM00220">
    <property type="entry name" value="S_TKc"/>
    <property type="match status" value="1"/>
</dbReference>
<gene>
    <name evidence="3" type="ORF">CAPTEDRAFT_138535</name>
</gene>
<dbReference type="PANTHER" id="PTHR26392:SF92">
    <property type="entry name" value="PROTEIN KINASE DOMAIN-CONTAINING PROTEIN"/>
    <property type="match status" value="1"/>
</dbReference>
<protein>
    <recommendedName>
        <fullName evidence="2">Protein kinase domain-containing protein</fullName>
    </recommendedName>
</protein>
<dbReference type="EMBL" id="KB293947">
    <property type="protein sequence ID" value="ELU15165.1"/>
    <property type="molecule type" value="Genomic_DNA"/>
</dbReference>
<proteinExistence type="predicted"/>
<dbReference type="EnsemblMetazoa" id="CapteT138535">
    <property type="protein sequence ID" value="CapteP138535"/>
    <property type="gene ID" value="CapteG138535"/>
</dbReference>
<reference evidence="3 5" key="2">
    <citation type="journal article" date="2013" name="Nature">
        <title>Insights into bilaterian evolution from three spiralian genomes.</title>
        <authorList>
            <person name="Simakov O."/>
            <person name="Marletaz F."/>
            <person name="Cho S.J."/>
            <person name="Edsinger-Gonzales E."/>
            <person name="Havlak P."/>
            <person name="Hellsten U."/>
            <person name="Kuo D.H."/>
            <person name="Larsson T."/>
            <person name="Lv J."/>
            <person name="Arendt D."/>
            <person name="Savage R."/>
            <person name="Osoegawa K."/>
            <person name="de Jong P."/>
            <person name="Grimwood J."/>
            <person name="Chapman J.A."/>
            <person name="Shapiro H."/>
            <person name="Aerts A."/>
            <person name="Otillar R.P."/>
            <person name="Terry A.Y."/>
            <person name="Boore J.L."/>
            <person name="Grigoriev I.V."/>
            <person name="Lindberg D.R."/>
            <person name="Seaver E.C."/>
            <person name="Weisblat D.A."/>
            <person name="Putnam N.H."/>
            <person name="Rokhsar D.S."/>
        </authorList>
    </citation>
    <scope>NUCLEOTIDE SEQUENCE</scope>
    <source>
        <strain evidence="3 5">I ESC-2004</strain>
    </source>
</reference>
<evidence type="ECO:0000259" key="2">
    <source>
        <dbReference type="PROSITE" id="PS50011"/>
    </source>
</evidence>
<keyword evidence="5" id="KW-1185">Reference proteome</keyword>
<reference evidence="4" key="3">
    <citation type="submission" date="2015-06" db="UniProtKB">
        <authorList>
            <consortium name="EnsemblMetazoa"/>
        </authorList>
    </citation>
    <scope>IDENTIFICATION</scope>
</reference>
<name>R7VHL6_CAPTE</name>
<dbReference type="Proteomes" id="UP000014760">
    <property type="component" value="Unassembled WGS sequence"/>
</dbReference>
<dbReference type="InterPro" id="IPR008271">
    <property type="entry name" value="Ser/Thr_kinase_AS"/>
</dbReference>
<dbReference type="GO" id="GO:0004672">
    <property type="term" value="F:protein kinase activity"/>
    <property type="evidence" value="ECO:0007669"/>
    <property type="project" value="InterPro"/>
</dbReference>
<organism evidence="3">
    <name type="scientific">Capitella teleta</name>
    <name type="common">Polychaete worm</name>
    <dbReference type="NCBI Taxonomy" id="283909"/>
    <lineage>
        <taxon>Eukaryota</taxon>
        <taxon>Metazoa</taxon>
        <taxon>Spiralia</taxon>
        <taxon>Lophotrochozoa</taxon>
        <taxon>Annelida</taxon>
        <taxon>Polychaeta</taxon>
        <taxon>Sedentaria</taxon>
        <taxon>Scolecida</taxon>
        <taxon>Capitellidae</taxon>
        <taxon>Capitella</taxon>
    </lineage>
</organism>
<dbReference type="PROSITE" id="PS00108">
    <property type="entry name" value="PROTEIN_KINASE_ST"/>
    <property type="match status" value="1"/>
</dbReference>
<dbReference type="GO" id="GO:0005524">
    <property type="term" value="F:ATP binding"/>
    <property type="evidence" value="ECO:0007669"/>
    <property type="project" value="InterPro"/>
</dbReference>
<sequence>MECCQTTLKSRIPSEDPPNPGKLSPEHPVRRRSVKTVAKYVRQISQALTYLHTRNFVHRDLKPQNILLTADDDVKLTDVGQTRRESEISGTRCGTGCYSAPEILAGLTHSCSADVFSLGILLWELWYGKTAQSDIEIRDSVKADAEFAVMKGTRPSLANVHVPPENWKDLVRRSWHHDPAERPSANECVKFFARYSPCDFE</sequence>
<dbReference type="Pfam" id="PF00069">
    <property type="entry name" value="Pkinase"/>
    <property type="match status" value="1"/>
</dbReference>
<feature type="domain" description="Protein kinase" evidence="2">
    <location>
        <begin position="1"/>
        <end position="192"/>
    </location>
</feature>